<accession>A0A1P9WY18</accession>
<reference evidence="2 3" key="1">
    <citation type="submission" date="2016-01" db="EMBL/GenBank/DDBJ databases">
        <authorList>
            <person name="Oliw E.H."/>
        </authorList>
    </citation>
    <scope>NUCLEOTIDE SEQUENCE [LARGE SCALE GENOMIC DNA]</scope>
    <source>
        <strain evidence="2 3">DY10</strain>
    </source>
</reference>
<dbReference type="KEGG" id="smon:AWR27_13685"/>
<dbReference type="EMBL" id="CP014263">
    <property type="protein sequence ID" value="AQG80275.1"/>
    <property type="molecule type" value="Genomic_DNA"/>
</dbReference>
<organism evidence="2 3">
    <name type="scientific">Spirosoma montaniterrae</name>
    <dbReference type="NCBI Taxonomy" id="1178516"/>
    <lineage>
        <taxon>Bacteria</taxon>
        <taxon>Pseudomonadati</taxon>
        <taxon>Bacteroidota</taxon>
        <taxon>Cytophagia</taxon>
        <taxon>Cytophagales</taxon>
        <taxon>Cytophagaceae</taxon>
        <taxon>Spirosoma</taxon>
    </lineage>
</organism>
<feature type="chain" id="PRO_5012003922" description="Outer membrane protein beta-barrel domain-containing protein" evidence="1">
    <location>
        <begin position="28"/>
        <end position="256"/>
    </location>
</feature>
<gene>
    <name evidence="2" type="ORF">AWR27_13685</name>
</gene>
<feature type="signal peptide" evidence="1">
    <location>
        <begin position="1"/>
        <end position="27"/>
    </location>
</feature>
<dbReference type="AlphaFoldDB" id="A0A1P9WY18"/>
<evidence type="ECO:0000313" key="3">
    <source>
        <dbReference type="Proteomes" id="UP000187941"/>
    </source>
</evidence>
<keyword evidence="1" id="KW-0732">Signal</keyword>
<dbReference type="Proteomes" id="UP000187941">
    <property type="component" value="Chromosome"/>
</dbReference>
<dbReference type="RefSeq" id="WP_077131701.1">
    <property type="nucleotide sequence ID" value="NZ_CP014263.1"/>
</dbReference>
<evidence type="ECO:0000256" key="1">
    <source>
        <dbReference type="SAM" id="SignalP"/>
    </source>
</evidence>
<sequence>MKRLQYIYARLLLVALLSYTVSHSSLAQQNLFNIPAGDLTPKNKFFFQHQSNFYGSAGVESKNHFVYGLGGGFEIGANVQNLKMEFRQNSPFFTTSSDTDKAAPIRPLFQLTAQKFFFLNDKFKTSIGTQLGTGLNRFGQNMRGTHFTYNTWVYEPRHHVKFVVGPYVTDRGTVGQGNTVGVLVGFEYPVHKKLLIMGDFISGNNATSVSVLGVNFLATKRIQLCLGGLIPNPNSGNKPGVVFELNILGFDDGPSH</sequence>
<keyword evidence="3" id="KW-1185">Reference proteome</keyword>
<protein>
    <recommendedName>
        <fullName evidence="4">Outer membrane protein beta-barrel domain-containing protein</fullName>
    </recommendedName>
</protein>
<dbReference type="OrthoDB" id="9255899at2"/>
<proteinExistence type="predicted"/>
<evidence type="ECO:0000313" key="2">
    <source>
        <dbReference type="EMBL" id="AQG80275.1"/>
    </source>
</evidence>
<name>A0A1P9WY18_9BACT</name>
<dbReference type="STRING" id="1178516.AWR27_13685"/>
<evidence type="ECO:0008006" key="4">
    <source>
        <dbReference type="Google" id="ProtNLM"/>
    </source>
</evidence>